<keyword evidence="8" id="KW-1185">Reference proteome</keyword>
<dbReference type="InterPro" id="IPR027417">
    <property type="entry name" value="P-loop_NTPase"/>
</dbReference>
<proteinExistence type="inferred from homology"/>
<dbReference type="GO" id="GO:0005524">
    <property type="term" value="F:ATP binding"/>
    <property type="evidence" value="ECO:0007669"/>
    <property type="project" value="UniProtKB-UniRule"/>
</dbReference>
<gene>
    <name evidence="7" type="ORF">C6P40_004778</name>
</gene>
<keyword evidence="1 5" id="KW-0547">Nucleotide-binding</keyword>
<evidence type="ECO:0000256" key="1">
    <source>
        <dbReference type="ARBA" id="ARBA00022741"/>
    </source>
</evidence>
<dbReference type="PROSITE" id="PS51192">
    <property type="entry name" value="HELICASE_ATP_BIND_1"/>
    <property type="match status" value="1"/>
</dbReference>
<comment type="caution">
    <text evidence="7">The sequence shown here is derived from an EMBL/GenBank/DDBJ whole genome shotgun (WGS) entry which is preliminary data.</text>
</comment>
<comment type="catalytic activity">
    <reaction evidence="5">
        <text>ATP + H2O = ADP + phosphate + H(+)</text>
        <dbReference type="Rhea" id="RHEA:13065"/>
        <dbReference type="ChEBI" id="CHEBI:15377"/>
        <dbReference type="ChEBI" id="CHEBI:15378"/>
        <dbReference type="ChEBI" id="CHEBI:30616"/>
        <dbReference type="ChEBI" id="CHEBI:43474"/>
        <dbReference type="ChEBI" id="CHEBI:456216"/>
        <dbReference type="EC" id="3.6.4.13"/>
    </reaction>
</comment>
<dbReference type="GO" id="GO:0016787">
    <property type="term" value="F:hydrolase activity"/>
    <property type="evidence" value="ECO:0007669"/>
    <property type="project" value="UniProtKB-KW"/>
</dbReference>
<dbReference type="GO" id="GO:0003724">
    <property type="term" value="F:RNA helicase activity"/>
    <property type="evidence" value="ECO:0007669"/>
    <property type="project" value="UniProtKB-EC"/>
</dbReference>
<dbReference type="PANTHER" id="PTHR24031">
    <property type="entry name" value="RNA HELICASE"/>
    <property type="match status" value="1"/>
</dbReference>
<dbReference type="AlphaFoldDB" id="A0A9P6WM02"/>
<dbReference type="EMBL" id="PUHW01000070">
    <property type="protein sequence ID" value="KAG0689619.1"/>
    <property type="molecule type" value="Genomic_DNA"/>
</dbReference>
<dbReference type="GO" id="GO:0003723">
    <property type="term" value="F:RNA binding"/>
    <property type="evidence" value="ECO:0007669"/>
    <property type="project" value="UniProtKB-UniRule"/>
</dbReference>
<dbReference type="Gene3D" id="3.40.50.300">
    <property type="entry name" value="P-loop containing nucleotide triphosphate hydrolases"/>
    <property type="match status" value="1"/>
</dbReference>
<evidence type="ECO:0000313" key="7">
    <source>
        <dbReference type="EMBL" id="KAG0689619.1"/>
    </source>
</evidence>
<evidence type="ECO:0000256" key="2">
    <source>
        <dbReference type="ARBA" id="ARBA00022801"/>
    </source>
</evidence>
<dbReference type="Proteomes" id="UP000697127">
    <property type="component" value="Unassembled WGS sequence"/>
</dbReference>
<dbReference type="SUPFAM" id="SSF52540">
    <property type="entry name" value="P-loop containing nucleoside triphosphate hydrolases"/>
    <property type="match status" value="1"/>
</dbReference>
<dbReference type="Pfam" id="PF00270">
    <property type="entry name" value="DEAD"/>
    <property type="match status" value="1"/>
</dbReference>
<dbReference type="InterPro" id="IPR014001">
    <property type="entry name" value="Helicase_ATP-bd"/>
</dbReference>
<reference evidence="7" key="1">
    <citation type="submission" date="2020-11" db="EMBL/GenBank/DDBJ databases">
        <title>Kefir isolates.</title>
        <authorList>
            <person name="Marcisauskas S."/>
            <person name="Kim Y."/>
            <person name="Blasche S."/>
        </authorList>
    </citation>
    <scope>NUCLEOTIDE SEQUENCE</scope>
    <source>
        <strain evidence="7">Olga-1</strain>
    </source>
</reference>
<dbReference type="EC" id="3.6.4.13" evidence="5"/>
<feature type="domain" description="Helicase ATP-binding" evidence="6">
    <location>
        <begin position="182"/>
        <end position="365"/>
    </location>
</feature>
<comment type="function">
    <text evidence="5">RNA helicase.</text>
</comment>
<evidence type="ECO:0000256" key="5">
    <source>
        <dbReference type="RuleBase" id="RU365068"/>
    </source>
</evidence>
<evidence type="ECO:0000256" key="3">
    <source>
        <dbReference type="ARBA" id="ARBA00022806"/>
    </source>
</evidence>
<organism evidence="7 8">
    <name type="scientific">Pichia californica</name>
    <dbReference type="NCBI Taxonomy" id="460514"/>
    <lineage>
        <taxon>Eukaryota</taxon>
        <taxon>Fungi</taxon>
        <taxon>Dikarya</taxon>
        <taxon>Ascomycota</taxon>
        <taxon>Saccharomycotina</taxon>
        <taxon>Pichiomycetes</taxon>
        <taxon>Pichiales</taxon>
        <taxon>Pichiaceae</taxon>
        <taxon>Pichia</taxon>
    </lineage>
</organism>
<sequence length="728" mass="83140">MSNSSLFLRSFAISRQVRSYASKISSDEKLLQSILEDDDDLKSGTTLKTSDETSAGYRKKSKLSTFSIKEGIDDKKDANKVPPIGPRYWREKFKKSYKKVEKGLLSPLDEYVNRNMDVIKSYNKEKKKNIEQRIKVNIKQKLKWNNIFHNSNLHDAIIRYLSSQSISEQKNIELTPFQQRFFALMTGNASTIAKGPSGSGKSFSLLMSALKLHRSSTRGRGINSLILVKSNALVFQHQKTIANIISQMDNQKKHNIKNVAQFLYRGTPDEEMQQEDDLTEFQTPHILISTPQRLLDILSSKGMDFLKINSLAYIGVDDFTSMIDETNLLETEKKAPVVELMNYVLKLQDYRRKHNDPHPQVVLITDNSSSENIILQLKEYTKWIEWNKFAPIGKFGEEEDVPFYKYISDKSFVSTVLVCPRVFPVEKKQSSVNNKYKVTLYDMKPFEYGNIPSIWLETLYKKTFGNPLVYKKHRNSNWTNIPNDVKKGELDILCSGLGKLLKKKEVSSWLGNNRGLVVHPDELNSKQVVEILSAKTGRKVRAFDYSKDSDIFTTKIKGNSDDIKDINNDNNNDNDDNDNSQLLVINSSLLTGLTLRGLSSIFILGINSIKSEAQFATIVGRARDINGLIPNNEFSVFSEKINDNEVPKSRTFIVSAMLPDGSIDPFDRNFLERAFIVNGLVHQIDAIGVREHWSEEKEEEYKKVINGSHYDEGPGIEFNGLNFKEFHE</sequence>
<keyword evidence="5" id="KW-0694">RNA-binding</keyword>
<comment type="domain">
    <text evidence="5">The Q motif is unique to and characteristic of the DEAD box family of RNA helicases and controls ATP binding and hydrolysis.</text>
</comment>
<accession>A0A9P6WM02</accession>
<evidence type="ECO:0000256" key="4">
    <source>
        <dbReference type="ARBA" id="ARBA00022840"/>
    </source>
</evidence>
<keyword evidence="2 5" id="KW-0378">Hydrolase</keyword>
<name>A0A9P6WM02_9ASCO</name>
<keyword evidence="3 5" id="KW-0347">Helicase</keyword>
<comment type="similarity">
    <text evidence="5">Belongs to the DEAD box helicase family.</text>
</comment>
<keyword evidence="4 5" id="KW-0067">ATP-binding</keyword>
<evidence type="ECO:0000259" key="6">
    <source>
        <dbReference type="PROSITE" id="PS51192"/>
    </source>
</evidence>
<dbReference type="InterPro" id="IPR011545">
    <property type="entry name" value="DEAD/DEAH_box_helicase_dom"/>
</dbReference>
<protein>
    <recommendedName>
        <fullName evidence="5">ATP-dependent RNA helicase</fullName>
        <ecNumber evidence="5">3.6.4.13</ecNumber>
    </recommendedName>
</protein>
<evidence type="ECO:0000313" key="8">
    <source>
        <dbReference type="Proteomes" id="UP000697127"/>
    </source>
</evidence>
<dbReference type="SMART" id="SM00487">
    <property type="entry name" value="DEXDc"/>
    <property type="match status" value="1"/>
</dbReference>